<dbReference type="NCBIfam" id="TIGR00171">
    <property type="entry name" value="leuD"/>
    <property type="match status" value="1"/>
</dbReference>
<dbReference type="InterPro" id="IPR050075">
    <property type="entry name" value="LeuD"/>
</dbReference>
<reference evidence="15 16" key="1">
    <citation type="submission" date="2015-01" db="EMBL/GenBank/DDBJ databases">
        <title>Lifestyle Evolution in Cyanobacterial Symbionts of Sponges.</title>
        <authorList>
            <person name="Burgsdorf I."/>
            <person name="Slaby B.M."/>
            <person name="Handley K.M."/>
            <person name="Haber M."/>
            <person name="Blom J."/>
            <person name="Marshall C.W."/>
            <person name="Gilbert J.A."/>
            <person name="Hentschel U."/>
            <person name="Steindler L."/>
        </authorList>
    </citation>
    <scope>NUCLEOTIDE SEQUENCE [LARGE SCALE GENOMIC DNA]</scope>
    <source>
        <strain evidence="15">SP3</strain>
    </source>
</reference>
<evidence type="ECO:0000256" key="2">
    <source>
        <dbReference type="ARBA" id="ARBA00002695"/>
    </source>
</evidence>
<dbReference type="GO" id="GO:0009098">
    <property type="term" value="P:L-leucine biosynthetic process"/>
    <property type="evidence" value="ECO:0007669"/>
    <property type="project" value="UniProtKB-UniPathway"/>
</dbReference>
<evidence type="ECO:0000256" key="1">
    <source>
        <dbReference type="ARBA" id="ARBA00000491"/>
    </source>
</evidence>
<evidence type="ECO:0000256" key="4">
    <source>
        <dbReference type="ARBA" id="ARBA00009845"/>
    </source>
</evidence>
<evidence type="ECO:0000256" key="7">
    <source>
        <dbReference type="ARBA" id="ARBA00017233"/>
    </source>
</evidence>
<dbReference type="PATRIC" id="fig|1604020.3.peg.2165"/>
<dbReference type="EC" id="4.2.1.33" evidence="6"/>
<comment type="function">
    <text evidence="2">Catalyzes the isomerization between 2-isopropylmalate and 3-isopropylmalate, via the formation of 2-isopropylmaleate.</text>
</comment>
<dbReference type="Proteomes" id="UP000035067">
    <property type="component" value="Unassembled WGS sequence"/>
</dbReference>
<protein>
    <recommendedName>
        <fullName evidence="7">3-isopropylmalate dehydratase small subunit</fullName>
        <ecNumber evidence="6">4.2.1.33</ecNumber>
    </recommendedName>
    <alternativeName>
        <fullName evidence="12">Alpha-IPM isomerase</fullName>
    </alternativeName>
    <alternativeName>
        <fullName evidence="13">Isopropylmalate isomerase</fullName>
    </alternativeName>
</protein>
<dbReference type="CDD" id="cd01577">
    <property type="entry name" value="IPMI_Swivel"/>
    <property type="match status" value="1"/>
</dbReference>
<evidence type="ECO:0000256" key="3">
    <source>
        <dbReference type="ARBA" id="ARBA00004729"/>
    </source>
</evidence>
<dbReference type="Pfam" id="PF00694">
    <property type="entry name" value="Aconitase_C"/>
    <property type="match status" value="1"/>
</dbReference>
<comment type="caution">
    <text evidence="15">The sequence shown here is derived from an EMBL/GenBank/DDBJ whole genome shotgun (WGS) entry which is preliminary data.</text>
</comment>
<evidence type="ECO:0000313" key="15">
    <source>
        <dbReference type="EMBL" id="KKZ10755.1"/>
    </source>
</evidence>
<keyword evidence="8" id="KW-0432">Leucine biosynthesis</keyword>
<evidence type="ECO:0000256" key="8">
    <source>
        <dbReference type="ARBA" id="ARBA00022430"/>
    </source>
</evidence>
<organism evidence="15 16">
    <name type="scientific">Candidatus Synechococcus spongiarum SP3</name>
    <dbReference type="NCBI Taxonomy" id="1604020"/>
    <lineage>
        <taxon>Bacteria</taxon>
        <taxon>Bacillati</taxon>
        <taxon>Cyanobacteriota</taxon>
        <taxon>Cyanophyceae</taxon>
        <taxon>Synechococcales</taxon>
        <taxon>Synechococcaceae</taxon>
        <taxon>Synechococcus</taxon>
    </lineage>
</organism>
<evidence type="ECO:0000256" key="13">
    <source>
        <dbReference type="ARBA" id="ARBA00033368"/>
    </source>
</evidence>
<evidence type="ECO:0000256" key="11">
    <source>
        <dbReference type="ARBA" id="ARBA00023304"/>
    </source>
</evidence>
<comment type="subunit">
    <text evidence="5">Heterodimer of LeuC and LeuD.</text>
</comment>
<keyword evidence="15" id="KW-0413">Isomerase</keyword>
<dbReference type="Gene3D" id="3.20.19.10">
    <property type="entry name" value="Aconitase, domain 4"/>
    <property type="match status" value="1"/>
</dbReference>
<dbReference type="AlphaFoldDB" id="A0A0G2J444"/>
<dbReference type="InterPro" id="IPR004431">
    <property type="entry name" value="3-IsopropMal_deHydase_ssu"/>
</dbReference>
<dbReference type="GO" id="GO:0016853">
    <property type="term" value="F:isomerase activity"/>
    <property type="evidence" value="ECO:0007669"/>
    <property type="project" value="UniProtKB-KW"/>
</dbReference>
<dbReference type="InterPro" id="IPR033940">
    <property type="entry name" value="IPMI_Swivel"/>
</dbReference>
<dbReference type="PANTHER" id="PTHR43345:SF5">
    <property type="entry name" value="3-ISOPROPYLMALATE DEHYDRATASE SMALL SUBUNIT"/>
    <property type="match status" value="1"/>
</dbReference>
<comment type="similarity">
    <text evidence="4">Belongs to the LeuD family. LeuD type 1 subfamily.</text>
</comment>
<evidence type="ECO:0000256" key="5">
    <source>
        <dbReference type="ARBA" id="ARBA00011271"/>
    </source>
</evidence>
<gene>
    <name evidence="15" type="ORF">TE42_09540</name>
</gene>
<evidence type="ECO:0000256" key="12">
    <source>
        <dbReference type="ARBA" id="ARBA00031631"/>
    </source>
</evidence>
<keyword evidence="9" id="KW-0028">Amino-acid biosynthesis</keyword>
<dbReference type="NCBIfam" id="NF002458">
    <property type="entry name" value="PRK01641.1"/>
    <property type="match status" value="1"/>
</dbReference>
<evidence type="ECO:0000313" key="16">
    <source>
        <dbReference type="Proteomes" id="UP000035067"/>
    </source>
</evidence>
<dbReference type="GO" id="GO:0003861">
    <property type="term" value="F:3-isopropylmalate dehydratase activity"/>
    <property type="evidence" value="ECO:0007669"/>
    <property type="project" value="UniProtKB-EC"/>
</dbReference>
<dbReference type="InterPro" id="IPR000573">
    <property type="entry name" value="AconitaseA/IPMdHydase_ssu_swvl"/>
</dbReference>
<evidence type="ECO:0000256" key="6">
    <source>
        <dbReference type="ARBA" id="ARBA00011998"/>
    </source>
</evidence>
<evidence type="ECO:0000259" key="14">
    <source>
        <dbReference type="Pfam" id="PF00694"/>
    </source>
</evidence>
<evidence type="ECO:0000256" key="9">
    <source>
        <dbReference type="ARBA" id="ARBA00022605"/>
    </source>
</evidence>
<accession>A0A0G2J444</accession>
<dbReference type="PANTHER" id="PTHR43345">
    <property type="entry name" value="3-ISOPROPYLMALATE DEHYDRATASE SMALL SUBUNIT 2-RELATED-RELATED"/>
    <property type="match status" value="1"/>
</dbReference>
<feature type="domain" description="Aconitase A/isopropylmalate dehydratase small subunit swivel" evidence="14">
    <location>
        <begin position="7"/>
        <end position="114"/>
    </location>
</feature>
<sequence length="202" mass="22210">MTPVPITTVEGRAIALQGHDIDTDRIIPARFLKIISFSGLGNHVFADDRAAAGGRHPFDYPEYQGARILVVNRNFGCGSSREHAPQALRRWGIAAVIGESFAEIFASNCLALGMPCLRGETRVVEGIQQLVQEQPDVHFRLTLAASTLHGLDRHWPLMIESGPQTMLLSGCWDATSLLLSHENELRQTALHLPYLHDFAPPG</sequence>
<comment type="pathway">
    <text evidence="3">Amino-acid biosynthesis; L-leucine biosynthesis; L-leucine from 3-methyl-2-oxobutanoate: step 2/4.</text>
</comment>
<dbReference type="EMBL" id="JXQG01000078">
    <property type="protein sequence ID" value="KKZ10755.1"/>
    <property type="molecule type" value="Genomic_DNA"/>
</dbReference>
<dbReference type="UniPathway" id="UPA00048">
    <property type="reaction ID" value="UER00071"/>
</dbReference>
<dbReference type="SUPFAM" id="SSF52016">
    <property type="entry name" value="LeuD/IlvD-like"/>
    <property type="match status" value="1"/>
</dbReference>
<proteinExistence type="inferred from homology"/>
<name>A0A0G2J444_9SYNE</name>
<dbReference type="GO" id="GO:0009316">
    <property type="term" value="C:3-isopropylmalate dehydratase complex"/>
    <property type="evidence" value="ECO:0007669"/>
    <property type="project" value="InterPro"/>
</dbReference>
<keyword evidence="10" id="KW-0456">Lyase</keyword>
<comment type="catalytic activity">
    <reaction evidence="1">
        <text>(2R,3S)-3-isopropylmalate = (2S)-2-isopropylmalate</text>
        <dbReference type="Rhea" id="RHEA:32287"/>
        <dbReference type="ChEBI" id="CHEBI:1178"/>
        <dbReference type="ChEBI" id="CHEBI:35121"/>
        <dbReference type="EC" id="4.2.1.33"/>
    </reaction>
</comment>
<dbReference type="InterPro" id="IPR015928">
    <property type="entry name" value="Aconitase/3IPM_dehydase_swvl"/>
</dbReference>
<evidence type="ECO:0000256" key="10">
    <source>
        <dbReference type="ARBA" id="ARBA00023239"/>
    </source>
</evidence>
<keyword evidence="11" id="KW-0100">Branched-chain amino acid biosynthesis</keyword>